<accession>A0A2T0ZRU5</accession>
<dbReference type="PROSITE" id="PS51352">
    <property type="entry name" value="THIOREDOXIN_2"/>
    <property type="match status" value="1"/>
</dbReference>
<dbReference type="CDD" id="cd02966">
    <property type="entry name" value="TlpA_like_family"/>
    <property type="match status" value="1"/>
</dbReference>
<dbReference type="InterPro" id="IPR036249">
    <property type="entry name" value="Thioredoxin-like_sf"/>
</dbReference>
<comment type="subcellular location">
    <subcellularLocation>
        <location evidence="1">Cell envelope</location>
    </subcellularLocation>
</comment>
<evidence type="ECO:0000256" key="2">
    <source>
        <dbReference type="ARBA" id="ARBA00022748"/>
    </source>
</evidence>
<dbReference type="GO" id="GO:0017004">
    <property type="term" value="P:cytochrome complex assembly"/>
    <property type="evidence" value="ECO:0007669"/>
    <property type="project" value="UniProtKB-KW"/>
</dbReference>
<feature type="chain" id="PRO_5038369671" evidence="6">
    <location>
        <begin position="23"/>
        <end position="196"/>
    </location>
</feature>
<evidence type="ECO:0000256" key="6">
    <source>
        <dbReference type="SAM" id="SignalP"/>
    </source>
</evidence>
<dbReference type="RefSeq" id="WP_106350483.1">
    <property type="nucleotide sequence ID" value="NZ_PVUE01000019.1"/>
</dbReference>
<feature type="domain" description="Thioredoxin" evidence="7">
    <location>
        <begin position="53"/>
        <end position="194"/>
    </location>
</feature>
<name>A0A2T0ZRU5_9ACTN</name>
<dbReference type="InterPro" id="IPR017937">
    <property type="entry name" value="Thioredoxin_CS"/>
</dbReference>
<evidence type="ECO:0000313" key="9">
    <source>
        <dbReference type="Proteomes" id="UP000237752"/>
    </source>
</evidence>
<dbReference type="GO" id="GO:0016491">
    <property type="term" value="F:oxidoreductase activity"/>
    <property type="evidence" value="ECO:0007669"/>
    <property type="project" value="InterPro"/>
</dbReference>
<comment type="caution">
    <text evidence="8">The sequence shown here is derived from an EMBL/GenBank/DDBJ whole genome shotgun (WGS) entry which is preliminary data.</text>
</comment>
<dbReference type="Pfam" id="PF00578">
    <property type="entry name" value="AhpC-TSA"/>
    <property type="match status" value="1"/>
</dbReference>
<proteinExistence type="predicted"/>
<keyword evidence="4" id="KW-1015">Disulfide bond</keyword>
<dbReference type="Gene3D" id="3.40.30.10">
    <property type="entry name" value="Glutaredoxin"/>
    <property type="match status" value="1"/>
</dbReference>
<evidence type="ECO:0000256" key="5">
    <source>
        <dbReference type="ARBA" id="ARBA00023284"/>
    </source>
</evidence>
<keyword evidence="6" id="KW-0732">Signal</keyword>
<keyword evidence="2" id="KW-0201">Cytochrome c-type biogenesis</keyword>
<sequence>MTRLTANLLRAMLVLMSMVLLAGCTSGNGDSAKNGGSEYRFVEAQPKGEVIPQADRKPAPDLKGELLNGDAFALSSLKGKVVVLNFWATWCAPCRVEAPELQKIYAKYKPDGVALVGVLVRDSKDQGEIYAKQEGLTYPSLYDPKTQVALQFRNYPIVAIPSTIVFDKKGEVAAAYVSTVDAKSLTKTLDQLLAEK</sequence>
<dbReference type="PANTHER" id="PTHR42852:SF6">
    <property type="entry name" value="THIOL:DISULFIDE INTERCHANGE PROTEIN DSBE"/>
    <property type="match status" value="1"/>
</dbReference>
<dbReference type="PROSITE" id="PS51257">
    <property type="entry name" value="PROKAR_LIPOPROTEIN"/>
    <property type="match status" value="1"/>
</dbReference>
<evidence type="ECO:0000256" key="3">
    <source>
        <dbReference type="ARBA" id="ARBA00022968"/>
    </source>
</evidence>
<dbReference type="InterPro" id="IPR000866">
    <property type="entry name" value="AhpC/TSA"/>
</dbReference>
<keyword evidence="9" id="KW-1185">Reference proteome</keyword>
<keyword evidence="3" id="KW-0735">Signal-anchor</keyword>
<organism evidence="8 9">
    <name type="scientific">Antricoccus suffuscus</name>
    <dbReference type="NCBI Taxonomy" id="1629062"/>
    <lineage>
        <taxon>Bacteria</taxon>
        <taxon>Bacillati</taxon>
        <taxon>Actinomycetota</taxon>
        <taxon>Actinomycetes</taxon>
        <taxon>Geodermatophilales</taxon>
        <taxon>Antricoccaceae</taxon>
        <taxon>Antricoccus</taxon>
    </lineage>
</organism>
<protein>
    <submittedName>
        <fullName evidence="8">Peroxiredoxin</fullName>
    </submittedName>
</protein>
<dbReference type="GO" id="GO:0016209">
    <property type="term" value="F:antioxidant activity"/>
    <property type="evidence" value="ECO:0007669"/>
    <property type="project" value="InterPro"/>
</dbReference>
<evidence type="ECO:0000313" key="8">
    <source>
        <dbReference type="EMBL" id="PRZ39081.1"/>
    </source>
</evidence>
<keyword evidence="3" id="KW-0812">Transmembrane</keyword>
<dbReference type="InterPro" id="IPR013766">
    <property type="entry name" value="Thioredoxin_domain"/>
</dbReference>
<keyword evidence="5" id="KW-0676">Redox-active center</keyword>
<evidence type="ECO:0000256" key="4">
    <source>
        <dbReference type="ARBA" id="ARBA00023157"/>
    </source>
</evidence>
<dbReference type="GO" id="GO:0030313">
    <property type="term" value="C:cell envelope"/>
    <property type="evidence" value="ECO:0007669"/>
    <property type="project" value="UniProtKB-SubCell"/>
</dbReference>
<evidence type="ECO:0000256" key="1">
    <source>
        <dbReference type="ARBA" id="ARBA00004196"/>
    </source>
</evidence>
<dbReference type="Proteomes" id="UP000237752">
    <property type="component" value="Unassembled WGS sequence"/>
</dbReference>
<dbReference type="EMBL" id="PVUE01000019">
    <property type="protein sequence ID" value="PRZ39081.1"/>
    <property type="molecule type" value="Genomic_DNA"/>
</dbReference>
<reference evidence="8 9" key="1">
    <citation type="submission" date="2018-03" db="EMBL/GenBank/DDBJ databases">
        <title>Genomic Encyclopedia of Archaeal and Bacterial Type Strains, Phase II (KMG-II): from individual species to whole genera.</title>
        <authorList>
            <person name="Goeker M."/>
        </authorList>
    </citation>
    <scope>NUCLEOTIDE SEQUENCE [LARGE SCALE GENOMIC DNA]</scope>
    <source>
        <strain evidence="8 9">DSM 100065</strain>
    </source>
</reference>
<dbReference type="SUPFAM" id="SSF52833">
    <property type="entry name" value="Thioredoxin-like"/>
    <property type="match status" value="1"/>
</dbReference>
<dbReference type="PROSITE" id="PS00194">
    <property type="entry name" value="THIOREDOXIN_1"/>
    <property type="match status" value="1"/>
</dbReference>
<feature type="signal peptide" evidence="6">
    <location>
        <begin position="1"/>
        <end position="22"/>
    </location>
</feature>
<dbReference type="OrthoDB" id="9796554at2"/>
<dbReference type="InterPro" id="IPR050553">
    <property type="entry name" value="Thioredoxin_ResA/DsbE_sf"/>
</dbReference>
<dbReference type="PANTHER" id="PTHR42852">
    <property type="entry name" value="THIOL:DISULFIDE INTERCHANGE PROTEIN DSBE"/>
    <property type="match status" value="1"/>
</dbReference>
<evidence type="ECO:0000259" key="7">
    <source>
        <dbReference type="PROSITE" id="PS51352"/>
    </source>
</evidence>
<gene>
    <name evidence="8" type="ORF">CLV47_11927</name>
</gene>
<dbReference type="AlphaFoldDB" id="A0A2T0ZRU5"/>